<dbReference type="RefSeq" id="WP_093169371.1">
    <property type="nucleotide sequence ID" value="NZ_FNCN01000005.1"/>
</dbReference>
<accession>A0A1G7UZF4</accession>
<name>A0A1G7UZF4_9ACTN</name>
<evidence type="ECO:0000313" key="3">
    <source>
        <dbReference type="Proteomes" id="UP000198923"/>
    </source>
</evidence>
<proteinExistence type="predicted"/>
<organism evidence="2 3">
    <name type="scientific">Sinosporangium album</name>
    <dbReference type="NCBI Taxonomy" id="504805"/>
    <lineage>
        <taxon>Bacteria</taxon>
        <taxon>Bacillati</taxon>
        <taxon>Actinomycetota</taxon>
        <taxon>Actinomycetes</taxon>
        <taxon>Streptosporangiales</taxon>
        <taxon>Streptosporangiaceae</taxon>
        <taxon>Sinosporangium</taxon>
    </lineage>
</organism>
<dbReference type="EMBL" id="FNCN01000005">
    <property type="protein sequence ID" value="SDG52942.1"/>
    <property type="molecule type" value="Genomic_DNA"/>
</dbReference>
<dbReference type="OrthoDB" id="188274at2"/>
<dbReference type="STRING" id="504805.SAMN05421505_10548"/>
<protein>
    <submittedName>
        <fullName evidence="2">Uncharacterized protein</fullName>
    </submittedName>
</protein>
<evidence type="ECO:0000256" key="1">
    <source>
        <dbReference type="SAM" id="MobiDB-lite"/>
    </source>
</evidence>
<gene>
    <name evidence="2" type="ORF">SAMN05421505_10548</name>
</gene>
<keyword evidence="3" id="KW-1185">Reference proteome</keyword>
<reference evidence="2 3" key="1">
    <citation type="submission" date="2016-10" db="EMBL/GenBank/DDBJ databases">
        <authorList>
            <person name="de Groot N.N."/>
        </authorList>
    </citation>
    <scope>NUCLEOTIDE SEQUENCE [LARGE SCALE GENOMIC DNA]</scope>
    <source>
        <strain evidence="2 3">CPCC 201354</strain>
    </source>
</reference>
<feature type="region of interest" description="Disordered" evidence="1">
    <location>
        <begin position="1"/>
        <end position="20"/>
    </location>
</feature>
<sequence length="84" mass="8942">MPDEVTGFDVTVSGAGGEASLGDRLDDFYAPAVSLNRLRDSGGAAATPPDLLLRALAAPEVKVRHIPLLDILRSAYRDLGHEDR</sequence>
<evidence type="ECO:0000313" key="2">
    <source>
        <dbReference type="EMBL" id="SDG52942.1"/>
    </source>
</evidence>
<dbReference type="AlphaFoldDB" id="A0A1G7UZF4"/>
<dbReference type="Proteomes" id="UP000198923">
    <property type="component" value="Unassembled WGS sequence"/>
</dbReference>